<accession>A0A166MUD1</accession>
<organism evidence="1 2">
    <name type="scientific">Athelia psychrophila</name>
    <dbReference type="NCBI Taxonomy" id="1759441"/>
    <lineage>
        <taxon>Eukaryota</taxon>
        <taxon>Fungi</taxon>
        <taxon>Dikarya</taxon>
        <taxon>Basidiomycota</taxon>
        <taxon>Agaricomycotina</taxon>
        <taxon>Agaricomycetes</taxon>
        <taxon>Agaricomycetidae</taxon>
        <taxon>Atheliales</taxon>
        <taxon>Atheliaceae</taxon>
        <taxon>Athelia</taxon>
    </lineage>
</organism>
<keyword evidence="2" id="KW-1185">Reference proteome</keyword>
<dbReference type="Proteomes" id="UP000076532">
    <property type="component" value="Unassembled WGS sequence"/>
</dbReference>
<dbReference type="EMBL" id="KV417527">
    <property type="protein sequence ID" value="KZP24325.1"/>
    <property type="molecule type" value="Genomic_DNA"/>
</dbReference>
<protein>
    <submittedName>
        <fullName evidence="1">Uncharacterized protein</fullName>
    </submittedName>
</protein>
<evidence type="ECO:0000313" key="1">
    <source>
        <dbReference type="EMBL" id="KZP24325.1"/>
    </source>
</evidence>
<feature type="non-terminal residue" evidence="1">
    <location>
        <position position="54"/>
    </location>
</feature>
<dbReference type="AlphaFoldDB" id="A0A166MUD1"/>
<name>A0A166MUD1_9AGAM</name>
<proteinExistence type="predicted"/>
<gene>
    <name evidence="1" type="ORF">FIBSPDRAFT_857452</name>
</gene>
<reference evidence="1 2" key="1">
    <citation type="journal article" date="2016" name="Mol. Biol. Evol.">
        <title>Comparative Genomics of Early-Diverging Mushroom-Forming Fungi Provides Insights into the Origins of Lignocellulose Decay Capabilities.</title>
        <authorList>
            <person name="Nagy L.G."/>
            <person name="Riley R."/>
            <person name="Tritt A."/>
            <person name="Adam C."/>
            <person name="Daum C."/>
            <person name="Floudas D."/>
            <person name="Sun H."/>
            <person name="Yadav J.S."/>
            <person name="Pangilinan J."/>
            <person name="Larsson K.H."/>
            <person name="Matsuura K."/>
            <person name="Barry K."/>
            <person name="Labutti K."/>
            <person name="Kuo R."/>
            <person name="Ohm R.A."/>
            <person name="Bhattacharya S.S."/>
            <person name="Shirouzu T."/>
            <person name="Yoshinaga Y."/>
            <person name="Martin F.M."/>
            <person name="Grigoriev I.V."/>
            <person name="Hibbett D.S."/>
        </authorList>
    </citation>
    <scope>NUCLEOTIDE SEQUENCE [LARGE SCALE GENOMIC DNA]</scope>
    <source>
        <strain evidence="1 2">CBS 109695</strain>
    </source>
</reference>
<sequence length="54" mass="5726">MPIFTPIVPMHPMLILPIPMLPPAMKRASAPAVCDRGPVRGSASDIDAAHAPLR</sequence>
<evidence type="ECO:0000313" key="2">
    <source>
        <dbReference type="Proteomes" id="UP000076532"/>
    </source>
</evidence>